<feature type="region of interest" description="Disordered" evidence="1">
    <location>
        <begin position="70"/>
        <end position="95"/>
    </location>
</feature>
<evidence type="ECO:0000313" key="2">
    <source>
        <dbReference type="EMBL" id="CBH97009.1"/>
    </source>
</evidence>
<dbReference type="AlphaFoldDB" id="E6PQ05"/>
<sequence>MTTPTTPEIVLPRLVGVDEAARILGVSKSLLNRDRRTGEAGGVPCIRIAGRALYSPAQLIAWAEAKAQTGAAEAAAAHTPEPPMKRGRGRPRKMA</sequence>
<organism evidence="2">
    <name type="scientific">mine drainage metagenome</name>
    <dbReference type="NCBI Taxonomy" id="410659"/>
    <lineage>
        <taxon>unclassified sequences</taxon>
        <taxon>metagenomes</taxon>
        <taxon>ecological metagenomes</taxon>
    </lineage>
</organism>
<gene>
    <name evidence="2" type="ORF">CARN2_1619</name>
</gene>
<proteinExistence type="predicted"/>
<dbReference type="InterPro" id="IPR009061">
    <property type="entry name" value="DNA-bd_dom_put_sf"/>
</dbReference>
<comment type="caution">
    <text evidence="2">The sequence shown here is derived from an EMBL/GenBank/DDBJ whole genome shotgun (WGS) entry which is preliminary data.</text>
</comment>
<evidence type="ECO:0008006" key="3">
    <source>
        <dbReference type="Google" id="ProtNLM"/>
    </source>
</evidence>
<accession>E6PQ05</accession>
<name>E6PQ05_9ZZZZ</name>
<reference evidence="2" key="1">
    <citation type="submission" date="2009-10" db="EMBL/GenBank/DDBJ databases">
        <title>Diversity of trophic interactions inside an arsenic-rich microbial ecosystem.</title>
        <authorList>
            <person name="Bertin P.N."/>
            <person name="Heinrich-Salmeron A."/>
            <person name="Pelletier E."/>
            <person name="Goulhen-Chollet F."/>
            <person name="Arsene-Ploetze F."/>
            <person name="Gallien S."/>
            <person name="Calteau A."/>
            <person name="Vallenet D."/>
            <person name="Casiot C."/>
            <person name="Chane-Woon-Ming B."/>
            <person name="Giloteaux L."/>
            <person name="Barakat M."/>
            <person name="Bonnefoy V."/>
            <person name="Bruneel O."/>
            <person name="Chandler M."/>
            <person name="Cleiss J."/>
            <person name="Duran R."/>
            <person name="Elbaz-Poulichet F."/>
            <person name="Fonknechten N."/>
            <person name="Lauga B."/>
            <person name="Mornico D."/>
            <person name="Ortet P."/>
            <person name="Schaeffer C."/>
            <person name="Siguier P."/>
            <person name="Alexander Thil Smith A."/>
            <person name="Van Dorsselaer A."/>
            <person name="Weissenbach J."/>
            <person name="Medigue C."/>
            <person name="Le Paslier D."/>
        </authorList>
    </citation>
    <scope>NUCLEOTIDE SEQUENCE</scope>
</reference>
<dbReference type="SUPFAM" id="SSF46955">
    <property type="entry name" value="Putative DNA-binding domain"/>
    <property type="match status" value="1"/>
</dbReference>
<feature type="compositionally biased region" description="Basic residues" evidence="1">
    <location>
        <begin position="85"/>
        <end position="95"/>
    </location>
</feature>
<protein>
    <recommendedName>
        <fullName evidence="3">Helix-turn-helix domain-containing protein</fullName>
    </recommendedName>
</protein>
<evidence type="ECO:0000256" key="1">
    <source>
        <dbReference type="SAM" id="MobiDB-lite"/>
    </source>
</evidence>
<dbReference type="EMBL" id="CABM01000040">
    <property type="protein sequence ID" value="CBH97009.1"/>
    <property type="molecule type" value="Genomic_DNA"/>
</dbReference>